<name>A0A9N9JT03_9GLOM</name>
<feature type="non-terminal residue" evidence="1">
    <location>
        <position position="1"/>
    </location>
</feature>
<comment type="caution">
    <text evidence="1">The sequence shown here is derived from an EMBL/GenBank/DDBJ whole genome shotgun (WGS) entry which is preliminary data.</text>
</comment>
<dbReference type="EMBL" id="CAJVPY010029766">
    <property type="protein sequence ID" value="CAG8794580.1"/>
    <property type="molecule type" value="Genomic_DNA"/>
</dbReference>
<dbReference type="Proteomes" id="UP000789405">
    <property type="component" value="Unassembled WGS sequence"/>
</dbReference>
<evidence type="ECO:0000313" key="2">
    <source>
        <dbReference type="Proteomes" id="UP000789405"/>
    </source>
</evidence>
<protein>
    <submittedName>
        <fullName evidence="1">25648_t:CDS:1</fullName>
    </submittedName>
</protein>
<dbReference type="OrthoDB" id="2446068at2759"/>
<feature type="non-terminal residue" evidence="1">
    <location>
        <position position="96"/>
    </location>
</feature>
<gene>
    <name evidence="1" type="ORF">DERYTH_LOCUS22096</name>
</gene>
<evidence type="ECO:0000313" key="1">
    <source>
        <dbReference type="EMBL" id="CAG8794580.1"/>
    </source>
</evidence>
<proteinExistence type="predicted"/>
<dbReference type="AlphaFoldDB" id="A0A9N9JT03"/>
<organism evidence="1 2">
    <name type="scientific">Dentiscutata erythropus</name>
    <dbReference type="NCBI Taxonomy" id="1348616"/>
    <lineage>
        <taxon>Eukaryota</taxon>
        <taxon>Fungi</taxon>
        <taxon>Fungi incertae sedis</taxon>
        <taxon>Mucoromycota</taxon>
        <taxon>Glomeromycotina</taxon>
        <taxon>Glomeromycetes</taxon>
        <taxon>Diversisporales</taxon>
        <taxon>Gigasporaceae</taxon>
        <taxon>Dentiscutata</taxon>
    </lineage>
</organism>
<reference evidence="1" key="1">
    <citation type="submission" date="2021-06" db="EMBL/GenBank/DDBJ databases">
        <authorList>
            <person name="Kallberg Y."/>
            <person name="Tangrot J."/>
            <person name="Rosling A."/>
        </authorList>
    </citation>
    <scope>NUCLEOTIDE SEQUENCE</scope>
    <source>
        <strain evidence="1">MA453B</strain>
    </source>
</reference>
<keyword evidence="2" id="KW-1185">Reference proteome</keyword>
<sequence length="96" mass="11298">WILGIGKSSKPEWNYAGTGYKAAFIYMYQKQRCIFFEEFDDDECKLTIYNKQMEISHAIKKYVRLGFDIETGQDIENAIQGIRGAFVLYLQPNRDR</sequence>
<accession>A0A9N9JT03</accession>